<evidence type="ECO:0000313" key="2">
    <source>
        <dbReference type="EMBL" id="MDY0408192.1"/>
    </source>
</evidence>
<comment type="caution">
    <text evidence="2">The sequence shown here is derived from an EMBL/GenBank/DDBJ whole genome shotgun (WGS) entry which is preliminary data.</text>
</comment>
<dbReference type="Pfam" id="PF04296">
    <property type="entry name" value="YlxR"/>
    <property type="match status" value="1"/>
</dbReference>
<dbReference type="PANTHER" id="PTHR34215">
    <property type="entry name" value="BLL0784 PROTEIN"/>
    <property type="match status" value="1"/>
</dbReference>
<dbReference type="CDD" id="cd00279">
    <property type="entry name" value="YlxR"/>
    <property type="match status" value="1"/>
</dbReference>
<protein>
    <submittedName>
        <fullName evidence="2">YlxR family protein</fullName>
    </submittedName>
</protein>
<dbReference type="Proteomes" id="UP001275315">
    <property type="component" value="Unassembled WGS sequence"/>
</dbReference>
<dbReference type="InterPro" id="IPR007393">
    <property type="entry name" value="YlxR_dom"/>
</dbReference>
<accession>A0ABU5CQX5</accession>
<feature type="domain" description="YlxR" evidence="1">
    <location>
        <begin position="10"/>
        <end position="84"/>
    </location>
</feature>
<dbReference type="NCBIfam" id="NF047356">
    <property type="entry name" value="RNA_bind_RnpM"/>
    <property type="match status" value="1"/>
</dbReference>
<proteinExistence type="predicted"/>
<organism evidence="2 3">
    <name type="scientific">Paracerasibacillus soli</name>
    <dbReference type="NCBI Taxonomy" id="480284"/>
    <lineage>
        <taxon>Bacteria</taxon>
        <taxon>Bacillati</taxon>
        <taxon>Bacillota</taxon>
        <taxon>Bacilli</taxon>
        <taxon>Bacillales</taxon>
        <taxon>Bacillaceae</taxon>
        <taxon>Paracerasibacillus</taxon>
    </lineage>
</organism>
<dbReference type="SUPFAM" id="SSF64376">
    <property type="entry name" value="YlxR-like"/>
    <property type="match status" value="1"/>
</dbReference>
<name>A0ABU5CQX5_9BACI</name>
<keyword evidence="3" id="KW-1185">Reference proteome</keyword>
<evidence type="ECO:0000259" key="1">
    <source>
        <dbReference type="Pfam" id="PF04296"/>
    </source>
</evidence>
<dbReference type="InterPro" id="IPR037465">
    <property type="entry name" value="YlxR"/>
</dbReference>
<reference evidence="2 3" key="1">
    <citation type="submission" date="2023-10" db="EMBL/GenBank/DDBJ databases">
        <title>Virgibacillus soli CC-YMP-6 genome.</title>
        <authorList>
            <person name="Miliotis G."/>
            <person name="Sengupta P."/>
            <person name="Hameed A."/>
            <person name="Chuvochina M."/>
            <person name="Mcdonagh F."/>
            <person name="Simpson A.C."/>
            <person name="Singh N.K."/>
            <person name="Rekha P.D."/>
            <person name="Raman K."/>
            <person name="Hugenholtz P."/>
            <person name="Venkateswaran K."/>
        </authorList>
    </citation>
    <scope>NUCLEOTIDE SEQUENCE [LARGE SCALE GENOMIC DNA]</scope>
    <source>
        <strain evidence="2 3">CC-YMP-6</strain>
    </source>
</reference>
<dbReference type="InterPro" id="IPR035931">
    <property type="entry name" value="YlxR-like_sf"/>
</dbReference>
<dbReference type="Gene3D" id="3.30.1230.10">
    <property type="entry name" value="YlxR-like"/>
    <property type="match status" value="1"/>
</dbReference>
<evidence type="ECO:0000313" key="3">
    <source>
        <dbReference type="Proteomes" id="UP001275315"/>
    </source>
</evidence>
<sequence>MVRQRKVPLRKCVVTQEMKPKQSLIRIVRNKDGEVSVDLTGKMNGRGAYVSRDLQTILKAEKSNVLARHLNTEIDSSVYEELKQLVDSDE</sequence>
<dbReference type="EMBL" id="JAWDIQ010000001">
    <property type="protein sequence ID" value="MDY0408192.1"/>
    <property type="molecule type" value="Genomic_DNA"/>
</dbReference>
<gene>
    <name evidence="2" type="ORF">RWD45_05880</name>
</gene>
<dbReference type="PANTHER" id="PTHR34215:SF1">
    <property type="entry name" value="YLXR DOMAIN-CONTAINING PROTEIN"/>
    <property type="match status" value="1"/>
</dbReference>
<dbReference type="RefSeq" id="WP_320378945.1">
    <property type="nucleotide sequence ID" value="NZ_JAWDIQ010000001.1"/>
</dbReference>